<dbReference type="PANTHER" id="PTHR43814">
    <property type="entry name" value="ARGININOSUCCINATE LYASE"/>
    <property type="match status" value="1"/>
</dbReference>
<dbReference type="Gene3D" id="1.20.200.10">
    <property type="entry name" value="Fumarase/aspartase (Central domain)"/>
    <property type="match status" value="1"/>
</dbReference>
<evidence type="ECO:0000313" key="2">
    <source>
        <dbReference type="EMBL" id="EQD41500.1"/>
    </source>
</evidence>
<reference evidence="2" key="2">
    <citation type="journal article" date="2014" name="ISME J.">
        <title>Microbial stratification in low pH oxic and suboxic macroscopic growths along an acid mine drainage.</title>
        <authorList>
            <person name="Mendez-Garcia C."/>
            <person name="Mesa V."/>
            <person name="Sprenger R.R."/>
            <person name="Richter M."/>
            <person name="Diez M.S."/>
            <person name="Solano J."/>
            <person name="Bargiela R."/>
            <person name="Golyshina O.V."/>
            <person name="Manteca A."/>
            <person name="Ramos J.L."/>
            <person name="Gallego J.R."/>
            <person name="Llorente I."/>
            <person name="Martins Dos Santos V.A."/>
            <person name="Jensen O.N."/>
            <person name="Pelaez A.I."/>
            <person name="Sanchez J."/>
            <person name="Ferrer M."/>
        </authorList>
    </citation>
    <scope>NUCLEOTIDE SEQUENCE</scope>
</reference>
<gene>
    <name evidence="2" type="ORF">B1B_14518</name>
</gene>
<dbReference type="GO" id="GO:0004056">
    <property type="term" value="F:argininosuccinate lyase activity"/>
    <property type="evidence" value="ECO:0007669"/>
    <property type="project" value="InterPro"/>
</dbReference>
<dbReference type="PRINTS" id="PR00145">
    <property type="entry name" value="ARGSUCLYASE"/>
</dbReference>
<feature type="non-terminal residue" evidence="2">
    <location>
        <position position="173"/>
    </location>
</feature>
<dbReference type="SUPFAM" id="SSF48557">
    <property type="entry name" value="L-aspartase-like"/>
    <property type="match status" value="1"/>
</dbReference>
<keyword evidence="2" id="KW-0456">Lyase</keyword>
<feature type="domain" description="Fumarate lyase N-terminal" evidence="1">
    <location>
        <begin position="1"/>
        <end position="173"/>
    </location>
</feature>
<proteinExistence type="predicted"/>
<comment type="caution">
    <text evidence="2">The sequence shown here is derived from an EMBL/GenBank/DDBJ whole genome shotgun (WGS) entry which is preliminary data.</text>
</comment>
<evidence type="ECO:0000259" key="1">
    <source>
        <dbReference type="Pfam" id="PF00206"/>
    </source>
</evidence>
<dbReference type="InterPro" id="IPR008948">
    <property type="entry name" value="L-Aspartase-like"/>
</dbReference>
<dbReference type="PANTHER" id="PTHR43814:SF1">
    <property type="entry name" value="ARGININOSUCCINATE LYASE"/>
    <property type="match status" value="1"/>
</dbReference>
<dbReference type="GO" id="GO:0042450">
    <property type="term" value="P:L-arginine biosynthetic process via ornithine"/>
    <property type="evidence" value="ECO:0007669"/>
    <property type="project" value="InterPro"/>
</dbReference>
<organism evidence="2">
    <name type="scientific">mine drainage metagenome</name>
    <dbReference type="NCBI Taxonomy" id="410659"/>
    <lineage>
        <taxon>unclassified sequences</taxon>
        <taxon>metagenomes</taxon>
        <taxon>ecological metagenomes</taxon>
    </lineage>
</organism>
<dbReference type="InterPro" id="IPR009049">
    <property type="entry name" value="Argininosuccinate_lyase"/>
</dbReference>
<protein>
    <submittedName>
        <fullName evidence="2">Argininosuccinate lyase</fullName>
    </submittedName>
</protein>
<name>T1AHR9_9ZZZZ</name>
<dbReference type="EMBL" id="AUZY01009622">
    <property type="protein sequence ID" value="EQD41500.1"/>
    <property type="molecule type" value="Genomic_DNA"/>
</dbReference>
<dbReference type="PRINTS" id="PR00149">
    <property type="entry name" value="FUMRATELYASE"/>
</dbReference>
<reference evidence="2" key="1">
    <citation type="submission" date="2013-08" db="EMBL/GenBank/DDBJ databases">
        <authorList>
            <person name="Mendez C."/>
            <person name="Richter M."/>
            <person name="Ferrer M."/>
            <person name="Sanchez J."/>
        </authorList>
    </citation>
    <scope>NUCLEOTIDE SEQUENCE</scope>
</reference>
<sequence length="173" mass="19020">SRNDQVALDERLYLRSAVAEVAHPLLRLQEILRHRARAEATTPLPGYTHLQRAQPITLGHHLLAHYFRIDRDLDRLFSTAARANVNPLGAGALAGSTLPLDPAYVAARLGFDRPFENSLDAVSDRDPFVELLFDLALLSIHLSSLGEELVLWASSEFGFLRPTEALGGGSSLM</sequence>
<dbReference type="InterPro" id="IPR000362">
    <property type="entry name" value="Fumarate_lyase_fam"/>
</dbReference>
<dbReference type="AlphaFoldDB" id="T1AHR9"/>
<dbReference type="GO" id="GO:0005829">
    <property type="term" value="C:cytosol"/>
    <property type="evidence" value="ECO:0007669"/>
    <property type="project" value="TreeGrafter"/>
</dbReference>
<dbReference type="Pfam" id="PF00206">
    <property type="entry name" value="Lyase_1"/>
    <property type="match status" value="1"/>
</dbReference>
<dbReference type="InterPro" id="IPR022761">
    <property type="entry name" value="Fumarate_lyase_N"/>
</dbReference>
<accession>T1AHR9</accession>
<feature type="non-terminal residue" evidence="2">
    <location>
        <position position="1"/>
    </location>
</feature>